<accession>A0A517SJN9</accession>
<protein>
    <recommendedName>
        <fullName evidence="3">DUF455 domain-containing protein</fullName>
    </recommendedName>
</protein>
<dbReference type="OrthoDB" id="9778629at2"/>
<evidence type="ECO:0000313" key="1">
    <source>
        <dbReference type="EMBL" id="QDT56343.1"/>
    </source>
</evidence>
<organism evidence="1 2">
    <name type="scientific">Caulifigura coniformis</name>
    <dbReference type="NCBI Taxonomy" id="2527983"/>
    <lineage>
        <taxon>Bacteria</taxon>
        <taxon>Pseudomonadati</taxon>
        <taxon>Planctomycetota</taxon>
        <taxon>Planctomycetia</taxon>
        <taxon>Planctomycetales</taxon>
        <taxon>Planctomycetaceae</taxon>
        <taxon>Caulifigura</taxon>
    </lineage>
</organism>
<evidence type="ECO:0000313" key="2">
    <source>
        <dbReference type="Proteomes" id="UP000315700"/>
    </source>
</evidence>
<dbReference type="CDD" id="cd00657">
    <property type="entry name" value="Ferritin_like"/>
    <property type="match status" value="1"/>
</dbReference>
<name>A0A517SJN9_9PLAN</name>
<dbReference type="InterPro" id="IPR009078">
    <property type="entry name" value="Ferritin-like_SF"/>
</dbReference>
<dbReference type="Proteomes" id="UP000315700">
    <property type="component" value="Chromosome"/>
</dbReference>
<dbReference type="Pfam" id="PF04305">
    <property type="entry name" value="DUF455"/>
    <property type="match status" value="1"/>
</dbReference>
<evidence type="ECO:0008006" key="3">
    <source>
        <dbReference type="Google" id="ProtNLM"/>
    </source>
</evidence>
<dbReference type="KEGG" id="ccos:Pan44_43960"/>
<gene>
    <name evidence="1" type="ORF">Pan44_43960</name>
</gene>
<dbReference type="AlphaFoldDB" id="A0A517SJN9"/>
<dbReference type="SUPFAM" id="SSF47240">
    <property type="entry name" value="Ferritin-like"/>
    <property type="match status" value="1"/>
</dbReference>
<dbReference type="InterPro" id="IPR007402">
    <property type="entry name" value="DUF455"/>
</dbReference>
<dbReference type="PANTHER" id="PTHR42782:SF2">
    <property type="entry name" value="3-OXOACYL-[ACYL-CARRIER-PROTEIN] SYNTHASE-LIKE PROTEIN"/>
    <property type="match status" value="1"/>
</dbReference>
<dbReference type="EMBL" id="CP036271">
    <property type="protein sequence ID" value="QDT56343.1"/>
    <property type="molecule type" value="Genomic_DNA"/>
</dbReference>
<dbReference type="PANTHER" id="PTHR42782">
    <property type="entry name" value="SI:CH73-314G15.3"/>
    <property type="match status" value="1"/>
</dbReference>
<proteinExistence type="predicted"/>
<dbReference type="RefSeq" id="WP_145033699.1">
    <property type="nucleotide sequence ID" value="NZ_CP036271.1"/>
</dbReference>
<dbReference type="InParanoid" id="A0A517SJN9"/>
<sequence length="263" mass="29634">MEIRDFARRCLLSSTIEEKLLDAELPFTDPSPGPAERVAAPARPADLEFADRRTAPKLPSAQSLKEQGKRGLAHHILANHELQALEVMAWTLLAFPDAPPDFRLGVANVMRDEQRHTRMHIERAARLGVRFGEFPVNGYIWQKSMSVTSVLDYCACLPLVFEGRNLDHSLELAEQFAAAGDERSAALMRTIHRDEIQHVAFGLEWLRRLKPAEMSDWEAFETHLHWPLRAEKASGDVFQREAREAAGMSTEFIAGLLASRDEA</sequence>
<reference evidence="1 2" key="1">
    <citation type="submission" date="2019-02" db="EMBL/GenBank/DDBJ databases">
        <title>Deep-cultivation of Planctomycetes and their phenomic and genomic characterization uncovers novel biology.</title>
        <authorList>
            <person name="Wiegand S."/>
            <person name="Jogler M."/>
            <person name="Boedeker C."/>
            <person name="Pinto D."/>
            <person name="Vollmers J."/>
            <person name="Rivas-Marin E."/>
            <person name="Kohn T."/>
            <person name="Peeters S.H."/>
            <person name="Heuer A."/>
            <person name="Rast P."/>
            <person name="Oberbeckmann S."/>
            <person name="Bunk B."/>
            <person name="Jeske O."/>
            <person name="Meyerdierks A."/>
            <person name="Storesund J.E."/>
            <person name="Kallscheuer N."/>
            <person name="Luecker S."/>
            <person name="Lage O.M."/>
            <person name="Pohl T."/>
            <person name="Merkel B.J."/>
            <person name="Hornburger P."/>
            <person name="Mueller R.-W."/>
            <person name="Bruemmer F."/>
            <person name="Labrenz M."/>
            <person name="Spormann A.M."/>
            <person name="Op den Camp H."/>
            <person name="Overmann J."/>
            <person name="Amann R."/>
            <person name="Jetten M.S.M."/>
            <person name="Mascher T."/>
            <person name="Medema M.H."/>
            <person name="Devos D.P."/>
            <person name="Kaster A.-K."/>
            <person name="Ovreas L."/>
            <person name="Rohde M."/>
            <person name="Galperin M.Y."/>
            <person name="Jogler C."/>
        </authorList>
    </citation>
    <scope>NUCLEOTIDE SEQUENCE [LARGE SCALE GENOMIC DNA]</scope>
    <source>
        <strain evidence="1 2">Pan44</strain>
    </source>
</reference>
<keyword evidence="2" id="KW-1185">Reference proteome</keyword>